<dbReference type="Proteomes" id="UP000270094">
    <property type="component" value="Unassembled WGS sequence"/>
</dbReference>
<evidence type="ECO:0000313" key="3">
    <source>
        <dbReference type="Proteomes" id="UP000270094"/>
    </source>
</evidence>
<evidence type="ECO:0000256" key="1">
    <source>
        <dbReference type="SAM" id="MobiDB-lite"/>
    </source>
</evidence>
<accession>A0A3P7JI04</accession>
<gene>
    <name evidence="2" type="ORF">SVUK_LOCUS15471</name>
</gene>
<reference evidence="2 3" key="1">
    <citation type="submission" date="2018-11" db="EMBL/GenBank/DDBJ databases">
        <authorList>
            <consortium name="Pathogen Informatics"/>
        </authorList>
    </citation>
    <scope>NUCLEOTIDE SEQUENCE [LARGE SCALE GENOMIC DNA]</scope>
</reference>
<protein>
    <submittedName>
        <fullName evidence="2">Uncharacterized protein</fullName>
    </submittedName>
</protein>
<dbReference type="EMBL" id="UYYB01108749">
    <property type="protein sequence ID" value="VDM80473.1"/>
    <property type="molecule type" value="Genomic_DNA"/>
</dbReference>
<feature type="compositionally biased region" description="Polar residues" evidence="1">
    <location>
        <begin position="18"/>
        <end position="28"/>
    </location>
</feature>
<name>A0A3P7JI04_STRVU</name>
<keyword evidence="3" id="KW-1185">Reference proteome</keyword>
<organism evidence="2 3">
    <name type="scientific">Strongylus vulgaris</name>
    <name type="common">Blood worm</name>
    <dbReference type="NCBI Taxonomy" id="40348"/>
    <lineage>
        <taxon>Eukaryota</taxon>
        <taxon>Metazoa</taxon>
        <taxon>Ecdysozoa</taxon>
        <taxon>Nematoda</taxon>
        <taxon>Chromadorea</taxon>
        <taxon>Rhabditida</taxon>
        <taxon>Rhabditina</taxon>
        <taxon>Rhabditomorpha</taxon>
        <taxon>Strongyloidea</taxon>
        <taxon>Strongylidae</taxon>
        <taxon>Strongylus</taxon>
    </lineage>
</organism>
<feature type="region of interest" description="Disordered" evidence="1">
    <location>
        <begin position="1"/>
        <end position="55"/>
    </location>
</feature>
<sequence length="326" mass="34925">MQENTSGSATAEPELDIASSNVGGSSLDMNDIKQGIPHTAEEHLSPLDDTNSDDSKLVIDVSEEDDELINSNDGKFTIQCAVPEEDSSPYSTWPPKDTEATPTLIEARDEAATPSDIQVLRSKGIKRKMETSSEQQQPTTSSSSALNFFNTALDCSLYRSKISKVPHPGGTTTGVSPRGNRDVLPLMNSGPLPSMGRAPLLATPVAPPTNAYGYGLPMPQSPFNCVNEGLNPPMGNMPPMNYGVPFYNQEPTGTYLAQTPITGQPSISAMNMNTPGNYLGTLSSSIPTNYFVGRNEVYSAKISNDLVPVMHVVDRTDILSYGMMAV</sequence>
<dbReference type="AlphaFoldDB" id="A0A3P7JI04"/>
<evidence type="ECO:0000313" key="2">
    <source>
        <dbReference type="EMBL" id="VDM80473.1"/>
    </source>
</evidence>
<proteinExistence type="predicted"/>